<dbReference type="AlphaFoldDB" id="A0A5J5CRB4"/>
<gene>
    <name evidence="1" type="ORF">FQN60_015671</name>
</gene>
<organism evidence="1 2">
    <name type="scientific">Etheostoma spectabile</name>
    <name type="common">orangethroat darter</name>
    <dbReference type="NCBI Taxonomy" id="54343"/>
    <lineage>
        <taxon>Eukaryota</taxon>
        <taxon>Metazoa</taxon>
        <taxon>Chordata</taxon>
        <taxon>Craniata</taxon>
        <taxon>Vertebrata</taxon>
        <taxon>Euteleostomi</taxon>
        <taxon>Actinopterygii</taxon>
        <taxon>Neopterygii</taxon>
        <taxon>Teleostei</taxon>
        <taxon>Neoteleostei</taxon>
        <taxon>Acanthomorphata</taxon>
        <taxon>Eupercaria</taxon>
        <taxon>Perciformes</taxon>
        <taxon>Percoidei</taxon>
        <taxon>Percidae</taxon>
        <taxon>Etheostomatinae</taxon>
        <taxon>Etheostoma</taxon>
    </lineage>
</organism>
<evidence type="ECO:0000313" key="1">
    <source>
        <dbReference type="EMBL" id="KAA8583125.1"/>
    </source>
</evidence>
<dbReference type="EMBL" id="VOFY01000018">
    <property type="protein sequence ID" value="KAA8583125.1"/>
    <property type="molecule type" value="Genomic_DNA"/>
</dbReference>
<reference evidence="1 2" key="1">
    <citation type="submission" date="2019-08" db="EMBL/GenBank/DDBJ databases">
        <title>A chromosome-level genome assembly, high-density linkage maps, and genome scans reveal the genomic architecture of hybrid incompatibilities underlying speciation via character displacement in darters (Percidae: Etheostominae).</title>
        <authorList>
            <person name="Moran R.L."/>
            <person name="Catchen J.M."/>
            <person name="Fuller R.C."/>
        </authorList>
    </citation>
    <scope>NUCLEOTIDE SEQUENCE [LARGE SCALE GENOMIC DNA]</scope>
    <source>
        <strain evidence="1">EspeVRDwgs_2016</strain>
        <tissue evidence="1">Muscle</tissue>
    </source>
</reference>
<sequence>MWPSIRGKIKFFFGKTGNDRNKTHGGIGNPLLNGFFDKRKVESCTQQMVRGEWIRAEHDRLLLTQNKGGLKHVSQGHEFSITLFERHV</sequence>
<evidence type="ECO:0000313" key="2">
    <source>
        <dbReference type="Proteomes" id="UP000327493"/>
    </source>
</evidence>
<dbReference type="Proteomes" id="UP000327493">
    <property type="component" value="Chromosome 18"/>
</dbReference>
<name>A0A5J5CRB4_9PERO</name>
<comment type="caution">
    <text evidence="1">The sequence shown here is derived from an EMBL/GenBank/DDBJ whole genome shotgun (WGS) entry which is preliminary data.</text>
</comment>
<accession>A0A5J5CRB4</accession>
<keyword evidence="2" id="KW-1185">Reference proteome</keyword>
<proteinExistence type="predicted"/>
<protein>
    <submittedName>
        <fullName evidence="1">Uncharacterized protein</fullName>
    </submittedName>
</protein>